<accession>A0ABD6DN29</accession>
<dbReference type="AlphaFoldDB" id="A0ABD6DN29"/>
<protein>
    <submittedName>
        <fullName evidence="2">Right-handed parallel beta-helix repeat-containing protein</fullName>
    </submittedName>
</protein>
<feature type="domain" description="Right handed beta helix" evidence="1">
    <location>
        <begin position="192"/>
        <end position="291"/>
    </location>
</feature>
<evidence type="ECO:0000259" key="1">
    <source>
        <dbReference type="Pfam" id="PF13229"/>
    </source>
</evidence>
<gene>
    <name evidence="2" type="ORF">ACFSBL_18795</name>
</gene>
<dbReference type="SUPFAM" id="SSF51126">
    <property type="entry name" value="Pectin lyase-like"/>
    <property type="match status" value="1"/>
</dbReference>
<name>A0ABD6DN29_9EURY</name>
<sequence>MTDYHGYNTPSQGTTDWHVPINENFDRLDTDVTVWDSAGNRGAYTPKDGAHFVAEDTGAVYRGDGSSWTQIGSIAESDTGDAPGSAYYNKVTSWGDLQGAIDAAHEAGGGTVLLAAGEYGPLGVDDQITMKGNVTLRGEGPGVTHIVYEGGDDSLIGDRQEADSDMVLGDLSVAGNGVADGAIHWGYGNDDGVYNERNYIENVHVTQCANGGVGFRHVHDGAFRDCVIEECGKVSINAAVECKGVIISNCVINDCRTWPDSTDDFLHGTSVEQSSECIVENCVVKGGGANGASPAFNFNTVNNSTLTGSVAHDVNWGVESVRDAYSNTFVGNTFTDINEYGIYVQHYTADSENPDREVLYNQVIGNNFRNLGGPAYEGAYGFSCQFMNNTIVNYGTNTNTDAQHAVCTYNSPLLHTEGKVSGNIIRGGAQDVAAINLGSPETVTQLHIQDNYCDDDIVAEVSGAFATGNDVEGNLTLSGGDTAAMNNRASGSVSADSAQGNV</sequence>
<dbReference type="InterPro" id="IPR006626">
    <property type="entry name" value="PbH1"/>
</dbReference>
<dbReference type="InterPro" id="IPR039448">
    <property type="entry name" value="Beta_helix"/>
</dbReference>
<evidence type="ECO:0000313" key="3">
    <source>
        <dbReference type="Proteomes" id="UP001597034"/>
    </source>
</evidence>
<dbReference type="InterPro" id="IPR011050">
    <property type="entry name" value="Pectin_lyase_fold/virulence"/>
</dbReference>
<dbReference type="InterPro" id="IPR012334">
    <property type="entry name" value="Pectin_lyas_fold"/>
</dbReference>
<dbReference type="EMBL" id="JBHUDO010000004">
    <property type="protein sequence ID" value="MFD1647745.1"/>
    <property type="molecule type" value="Genomic_DNA"/>
</dbReference>
<organism evidence="2 3">
    <name type="scientific">Haloarchaeobius litoreus</name>
    <dbReference type="NCBI Taxonomy" id="755306"/>
    <lineage>
        <taxon>Archaea</taxon>
        <taxon>Methanobacteriati</taxon>
        <taxon>Methanobacteriota</taxon>
        <taxon>Stenosarchaea group</taxon>
        <taxon>Halobacteria</taxon>
        <taxon>Halobacteriales</taxon>
        <taxon>Halorubellaceae</taxon>
        <taxon>Haloarchaeobius</taxon>
    </lineage>
</organism>
<keyword evidence="3" id="KW-1185">Reference proteome</keyword>
<dbReference type="Proteomes" id="UP001597034">
    <property type="component" value="Unassembled WGS sequence"/>
</dbReference>
<proteinExistence type="predicted"/>
<dbReference type="Gene3D" id="2.160.20.10">
    <property type="entry name" value="Single-stranded right-handed beta-helix, Pectin lyase-like"/>
    <property type="match status" value="1"/>
</dbReference>
<comment type="caution">
    <text evidence="2">The sequence shown here is derived from an EMBL/GenBank/DDBJ whole genome shotgun (WGS) entry which is preliminary data.</text>
</comment>
<reference evidence="2 3" key="1">
    <citation type="journal article" date="2019" name="Int. J. Syst. Evol. Microbiol.">
        <title>The Global Catalogue of Microorganisms (GCM) 10K type strain sequencing project: providing services to taxonomists for standard genome sequencing and annotation.</title>
        <authorList>
            <consortium name="The Broad Institute Genomics Platform"/>
            <consortium name="The Broad Institute Genome Sequencing Center for Infectious Disease"/>
            <person name="Wu L."/>
            <person name="Ma J."/>
        </authorList>
    </citation>
    <scope>NUCLEOTIDE SEQUENCE [LARGE SCALE GENOMIC DNA]</scope>
    <source>
        <strain evidence="2 3">CGMCC 1.10390</strain>
    </source>
</reference>
<dbReference type="RefSeq" id="WP_256401776.1">
    <property type="nucleotide sequence ID" value="NZ_JANHJR010000004.1"/>
</dbReference>
<dbReference type="SMART" id="SM00710">
    <property type="entry name" value="PbH1"/>
    <property type="match status" value="8"/>
</dbReference>
<evidence type="ECO:0000313" key="2">
    <source>
        <dbReference type="EMBL" id="MFD1647745.1"/>
    </source>
</evidence>
<dbReference type="Pfam" id="PF13229">
    <property type="entry name" value="Beta_helix"/>
    <property type="match status" value="1"/>
</dbReference>